<keyword evidence="2" id="KW-1185">Reference proteome</keyword>
<dbReference type="AlphaFoldDB" id="A0A7Y0AWB9"/>
<dbReference type="EMBL" id="JABBGK010000002">
    <property type="protein sequence ID" value="NML74664.1"/>
    <property type="molecule type" value="Genomic_DNA"/>
</dbReference>
<reference evidence="1 2" key="1">
    <citation type="submission" date="2020-04" db="EMBL/GenBank/DDBJ databases">
        <title>Rhizobium sp. S-51 isolated from soil.</title>
        <authorList>
            <person name="Dahal R.H."/>
        </authorList>
    </citation>
    <scope>NUCLEOTIDE SEQUENCE [LARGE SCALE GENOMIC DNA]</scope>
    <source>
        <strain evidence="1 2">S-51</strain>
    </source>
</reference>
<name>A0A7Y0AWB9_9HYPH</name>
<gene>
    <name evidence="1" type="ORF">HHL25_11065</name>
</gene>
<accession>A0A7Y0AWB9</accession>
<evidence type="ECO:0000313" key="1">
    <source>
        <dbReference type="EMBL" id="NML74664.1"/>
    </source>
</evidence>
<dbReference type="RefSeq" id="WP_169590307.1">
    <property type="nucleotide sequence ID" value="NZ_JABBGK010000002.1"/>
</dbReference>
<organism evidence="1 2">
    <name type="scientific">Rhizobium terricola</name>
    <dbReference type="NCBI Taxonomy" id="2728849"/>
    <lineage>
        <taxon>Bacteria</taxon>
        <taxon>Pseudomonadati</taxon>
        <taxon>Pseudomonadota</taxon>
        <taxon>Alphaproteobacteria</taxon>
        <taxon>Hyphomicrobiales</taxon>
        <taxon>Rhizobiaceae</taxon>
        <taxon>Rhizobium/Agrobacterium group</taxon>
        <taxon>Rhizobium</taxon>
    </lineage>
</organism>
<protein>
    <submittedName>
        <fullName evidence="1">Uncharacterized protein</fullName>
    </submittedName>
</protein>
<evidence type="ECO:0000313" key="2">
    <source>
        <dbReference type="Proteomes" id="UP000541470"/>
    </source>
</evidence>
<sequence>MQTTIFCDGAPLSLSARADLLSDRLAELPRASEHHIWEAFNVLDSLAACRQNPVDRRLFRAKMDALAYFDALLFLVGRCNPPLELADLSFSAEVWFCRLGARSPDPAAGGASTHRDRNAAVLLALIAASRHAAGSR</sequence>
<dbReference type="Proteomes" id="UP000541470">
    <property type="component" value="Unassembled WGS sequence"/>
</dbReference>
<comment type="caution">
    <text evidence="1">The sequence shown here is derived from an EMBL/GenBank/DDBJ whole genome shotgun (WGS) entry which is preliminary data.</text>
</comment>
<proteinExistence type="predicted"/>